<dbReference type="InterPro" id="IPR046373">
    <property type="entry name" value="Acyl-CoA_Oxase/DH_mid-dom_sf"/>
</dbReference>
<dbReference type="PANTHER" id="PTHR43884:SF12">
    <property type="entry name" value="ISOVALERYL-COA DEHYDROGENASE, MITOCHONDRIAL-RELATED"/>
    <property type="match status" value="1"/>
</dbReference>
<dbReference type="InterPro" id="IPR009100">
    <property type="entry name" value="AcylCoA_DH/oxidase_NM_dom_sf"/>
</dbReference>
<dbReference type="InterPro" id="IPR036250">
    <property type="entry name" value="AcylCo_DH-like_C"/>
</dbReference>
<name>A0A318PJ42_KOMXY</name>
<comment type="caution">
    <text evidence="1">The sequence shown here is derived from an EMBL/GenBank/DDBJ whole genome shotgun (WGS) entry which is preliminary data.</text>
</comment>
<accession>A0A318PJ42</accession>
<evidence type="ECO:0000313" key="2">
    <source>
        <dbReference type="Proteomes" id="UP000248257"/>
    </source>
</evidence>
<dbReference type="RefSeq" id="WP_061273985.1">
    <property type="nucleotide sequence ID" value="NZ_CBCRXN010000008.1"/>
</dbReference>
<dbReference type="Proteomes" id="UP000248257">
    <property type="component" value="Unassembled WGS sequence"/>
</dbReference>
<dbReference type="Gene3D" id="2.40.110.10">
    <property type="entry name" value="Butyryl-CoA Dehydrogenase, subunit A, domain 2"/>
    <property type="match status" value="1"/>
</dbReference>
<gene>
    <name evidence="1" type="ORF">CFR75_08860</name>
</gene>
<reference evidence="1 2" key="1">
    <citation type="submission" date="2017-07" db="EMBL/GenBank/DDBJ databases">
        <title>A draft genome sequence of Komagataeibacter xylinus LMG 1515.</title>
        <authorList>
            <person name="Skraban J."/>
            <person name="Cleenwerck I."/>
            <person name="Vandamme P."/>
            <person name="Trcek J."/>
        </authorList>
    </citation>
    <scope>NUCLEOTIDE SEQUENCE [LARGE SCALE GENOMIC DNA]</scope>
    <source>
        <strain evidence="1 2">LMG 1515</strain>
    </source>
</reference>
<dbReference type="Gene3D" id="1.10.540.10">
    <property type="entry name" value="Acyl-CoA dehydrogenase/oxidase, N-terminal domain"/>
    <property type="match status" value="1"/>
</dbReference>
<dbReference type="GO" id="GO:0050660">
    <property type="term" value="F:flavin adenine dinucleotide binding"/>
    <property type="evidence" value="ECO:0007669"/>
    <property type="project" value="InterPro"/>
</dbReference>
<proteinExistence type="predicted"/>
<dbReference type="OrthoDB" id="2986495at2"/>
<dbReference type="PANTHER" id="PTHR43884">
    <property type="entry name" value="ACYL-COA DEHYDROGENASE"/>
    <property type="match status" value="1"/>
</dbReference>
<dbReference type="AlphaFoldDB" id="A0A318PJ42"/>
<dbReference type="InterPro" id="IPR037069">
    <property type="entry name" value="AcylCoA_DH/ox_N_sf"/>
</dbReference>
<dbReference type="SUPFAM" id="SSF56645">
    <property type="entry name" value="Acyl-CoA dehydrogenase NM domain-like"/>
    <property type="match status" value="1"/>
</dbReference>
<keyword evidence="2" id="KW-1185">Reference proteome</keyword>
<dbReference type="GO" id="GO:0003995">
    <property type="term" value="F:acyl-CoA dehydrogenase activity"/>
    <property type="evidence" value="ECO:0007669"/>
    <property type="project" value="TreeGrafter"/>
</dbReference>
<protein>
    <submittedName>
        <fullName evidence="1">Acyl-CoA dehydrogenase</fullName>
    </submittedName>
</protein>
<dbReference type="EMBL" id="NKUC01000015">
    <property type="protein sequence ID" value="PYD56888.1"/>
    <property type="molecule type" value="Genomic_DNA"/>
</dbReference>
<evidence type="ECO:0000313" key="1">
    <source>
        <dbReference type="EMBL" id="PYD56888.1"/>
    </source>
</evidence>
<dbReference type="SUPFAM" id="SSF47203">
    <property type="entry name" value="Acyl-CoA dehydrogenase C-terminal domain-like"/>
    <property type="match status" value="1"/>
</dbReference>
<sequence>MSFPFEALEACRAELEAEASTNDAQAIFPTHGLARLQALGVLSAALPLALGGAWPDATPAAATGLLRLLRLVGQGSLALGRVVEGHVNALRLVSRYGSEAQCAAVAADVRGGGLLGVWVTDGAHPLQLEQTAQGLTLRGQKAFASGAGHVTPALVTARTQADTTVMLRVAVGQGCVIHPSVGGLCGMRGAGTGQCDFVGLAVTPENLIGQDGDYLRQPEFSAGAWRAMAVALGGIERLTTVLRAQLAARGRAQAPAQLARIGRALIAAQTAMDWTRRAAVVATMQDRYEAGDVTATVNLARIAVERAGLEVIELAQRGLGLSAFIRTNVAERLTRDLATYLRQPAPDETLCEAAAWFTQRDLPPTEACA</sequence>
<organism evidence="1 2">
    <name type="scientific">Komagataeibacter xylinus</name>
    <name type="common">Gluconacetobacter xylinus</name>
    <dbReference type="NCBI Taxonomy" id="28448"/>
    <lineage>
        <taxon>Bacteria</taxon>
        <taxon>Pseudomonadati</taxon>
        <taxon>Pseudomonadota</taxon>
        <taxon>Alphaproteobacteria</taxon>
        <taxon>Acetobacterales</taxon>
        <taxon>Acetobacteraceae</taxon>
        <taxon>Komagataeibacter</taxon>
    </lineage>
</organism>
<dbReference type="STRING" id="1220579.GCA_001571345_01690"/>